<dbReference type="SUPFAM" id="SSF53187">
    <property type="entry name" value="Zn-dependent exopeptidases"/>
    <property type="match status" value="1"/>
</dbReference>
<evidence type="ECO:0000313" key="5">
    <source>
        <dbReference type="Proteomes" id="UP000537825"/>
    </source>
</evidence>
<accession>A0A7X4Y4F2</accession>
<reference evidence="4 5" key="1">
    <citation type="submission" date="2020-01" db="EMBL/GenBank/DDBJ databases">
        <title>The draft genome sequence of Corallococcus exiguus DSM 14696.</title>
        <authorList>
            <person name="Zhang X."/>
            <person name="Zhu H."/>
        </authorList>
    </citation>
    <scope>NUCLEOTIDE SEQUENCE [LARGE SCALE GENOMIC DNA]</scope>
    <source>
        <strain evidence="4 5">DSM 14696</strain>
    </source>
</reference>
<dbReference type="AlphaFoldDB" id="A0A7X4Y4F2"/>
<keyword evidence="4" id="KW-0378">Hydrolase</keyword>
<evidence type="ECO:0000259" key="3">
    <source>
        <dbReference type="Pfam" id="PF04389"/>
    </source>
</evidence>
<evidence type="ECO:0000256" key="1">
    <source>
        <dbReference type="SAM" id="Phobius"/>
    </source>
</evidence>
<organism evidence="4 5">
    <name type="scientific">Corallococcus exiguus</name>
    <dbReference type="NCBI Taxonomy" id="83462"/>
    <lineage>
        <taxon>Bacteria</taxon>
        <taxon>Pseudomonadati</taxon>
        <taxon>Myxococcota</taxon>
        <taxon>Myxococcia</taxon>
        <taxon>Myxococcales</taxon>
        <taxon>Cystobacterineae</taxon>
        <taxon>Myxococcaceae</taxon>
        <taxon>Corallococcus</taxon>
    </lineage>
</organism>
<name>A0A7X4Y4F2_9BACT</name>
<evidence type="ECO:0000313" key="4">
    <source>
        <dbReference type="EMBL" id="NBC38406.1"/>
    </source>
</evidence>
<protein>
    <submittedName>
        <fullName evidence="4">M20/M25/M40 family metallo-hydrolase</fullName>
    </submittedName>
</protein>
<feature type="domain" description="Peptidase M28" evidence="3">
    <location>
        <begin position="106"/>
        <end position="294"/>
    </location>
</feature>
<dbReference type="RefSeq" id="WP_139919198.1">
    <property type="nucleotide sequence ID" value="NZ_JAAAPK010000001.1"/>
</dbReference>
<feature type="transmembrane region" description="Helical" evidence="1">
    <location>
        <begin position="402"/>
        <end position="423"/>
    </location>
</feature>
<feature type="transmembrane region" description="Helical" evidence="1">
    <location>
        <begin position="542"/>
        <end position="560"/>
    </location>
</feature>
<feature type="signal peptide" evidence="2">
    <location>
        <begin position="1"/>
        <end position="21"/>
    </location>
</feature>
<keyword evidence="1" id="KW-0812">Transmembrane</keyword>
<dbReference type="InterPro" id="IPR007484">
    <property type="entry name" value="Peptidase_M28"/>
</dbReference>
<feature type="transmembrane region" description="Helical" evidence="1">
    <location>
        <begin position="359"/>
        <end position="382"/>
    </location>
</feature>
<feature type="transmembrane region" description="Helical" evidence="1">
    <location>
        <begin position="484"/>
        <end position="500"/>
    </location>
</feature>
<feature type="transmembrane region" description="Helical" evidence="1">
    <location>
        <begin position="455"/>
        <end position="472"/>
    </location>
</feature>
<evidence type="ECO:0000256" key="2">
    <source>
        <dbReference type="SAM" id="SignalP"/>
    </source>
</evidence>
<dbReference type="GO" id="GO:0006508">
    <property type="term" value="P:proteolysis"/>
    <property type="evidence" value="ECO:0007669"/>
    <property type="project" value="InterPro"/>
</dbReference>
<dbReference type="GO" id="GO:0008235">
    <property type="term" value="F:metalloexopeptidase activity"/>
    <property type="evidence" value="ECO:0007669"/>
    <property type="project" value="InterPro"/>
</dbReference>
<keyword evidence="5" id="KW-1185">Reference proteome</keyword>
<feature type="chain" id="PRO_5030580904" evidence="2">
    <location>
        <begin position="22"/>
        <end position="770"/>
    </location>
</feature>
<dbReference type="InterPro" id="IPR045175">
    <property type="entry name" value="M28_fam"/>
</dbReference>
<feature type="transmembrane region" description="Helical" evidence="1">
    <location>
        <begin position="430"/>
        <end position="449"/>
    </location>
</feature>
<dbReference type="Proteomes" id="UP000537825">
    <property type="component" value="Unassembled WGS sequence"/>
</dbReference>
<dbReference type="Gene3D" id="3.40.630.10">
    <property type="entry name" value="Zn peptidases"/>
    <property type="match status" value="1"/>
</dbReference>
<keyword evidence="1" id="KW-0472">Membrane</keyword>
<keyword evidence="1" id="KW-1133">Transmembrane helix</keyword>
<feature type="transmembrane region" description="Helical" evidence="1">
    <location>
        <begin position="506"/>
        <end position="530"/>
    </location>
</feature>
<dbReference type="PANTHER" id="PTHR12147">
    <property type="entry name" value="METALLOPEPTIDASE M28 FAMILY MEMBER"/>
    <property type="match status" value="1"/>
</dbReference>
<dbReference type="PANTHER" id="PTHR12147:SF26">
    <property type="entry name" value="PEPTIDASE M28 DOMAIN-CONTAINING PROTEIN"/>
    <property type="match status" value="1"/>
</dbReference>
<proteinExistence type="predicted"/>
<sequence length="770" mass="81571">MSPRIASLAAAVITAITAALALHFASAPTALPATAPPEVFSAGRAREHLARIAARPHPVGSQAHREVREYLVDTVRGLGVTPEVQATAAIHPDMEENSIPGATVHNVLAHVKGQDSRGVIAIVAHYDSVPTSPGASDDGAGVAAMLETLRALRTGPPLRNDVLFLFTDAEETGLVGARAFAFHHPLADQVSVVLNFEARGSQGPSLMFQPGPGNRWLIQHLARSGAPAQASSLFDEVYRRLQNDTDFTVFLQRGKTGLNFGFLDGFMRYHARTDDLAHFGLDSLQHHGEVMLALARHLGDDALEPAPPEDAVYFNAGPFLVHHPATWAPPIALLALLAVAAALVMGLRRGRLRASGLTWGVGALFAAAVAGAAAVQAAWWGVLRVDGGLGVLPQGDAYHGDLFIAGLLALTLSAVVGVQALFLRRARAEELVAGALAVWAVLGVASAFVAPGLSYLFAVPALVGALALGGQLRGSPEQPSARGRLLLALSAIPALMLWVPQVLNLYVALTLALAPVATLAVAPWLALLWPQVFAPMARPGRTVALPMLALACVLLGVGVVRERFDASDPRPSSVAYAVDANRGEAYWLSSDFEVDAWASRFVSADAPARRLDSYLPRFWRDVRVAPAPHRPLPAPSVRVSRDETRDGLRRLVLHVESVERAPLLQVRFEAGTPLRALTIAGQPVHASAVARLRDVPGGGLLEYWDVPPGGLPLELTVPEGTKVQLRATAVRFDLDLAPGAPAAQRPEDTMPVPFGFAVTDETLVSVTGEY</sequence>
<keyword evidence="2" id="KW-0732">Signal</keyword>
<dbReference type="EMBL" id="JAAAPK010000001">
    <property type="protein sequence ID" value="NBC38406.1"/>
    <property type="molecule type" value="Genomic_DNA"/>
</dbReference>
<gene>
    <name evidence="4" type="ORF">GTZ93_01075</name>
</gene>
<dbReference type="Pfam" id="PF04389">
    <property type="entry name" value="Peptidase_M28"/>
    <property type="match status" value="1"/>
</dbReference>
<comment type="caution">
    <text evidence="4">The sequence shown here is derived from an EMBL/GenBank/DDBJ whole genome shotgun (WGS) entry which is preliminary data.</text>
</comment>
<feature type="transmembrane region" description="Helical" evidence="1">
    <location>
        <begin position="327"/>
        <end position="347"/>
    </location>
</feature>